<evidence type="ECO:0000256" key="7">
    <source>
        <dbReference type="ARBA" id="ARBA00023017"/>
    </source>
</evidence>
<keyword evidence="8" id="KW-0505">Motor protein</keyword>
<dbReference type="PANTHER" id="PTHR12688">
    <property type="entry name" value="DYNEIN LIGHT INTERMEDIATE CHAIN"/>
    <property type="match status" value="1"/>
</dbReference>
<keyword evidence="3" id="KW-0963">Cytoplasm</keyword>
<evidence type="ECO:0000256" key="3">
    <source>
        <dbReference type="ARBA" id="ARBA00022490"/>
    </source>
</evidence>
<evidence type="ECO:0000256" key="9">
    <source>
        <dbReference type="ARBA" id="ARBA00023212"/>
    </source>
</evidence>
<comment type="subcellular location">
    <subcellularLocation>
        <location evidence="1">Cytoplasm</location>
        <location evidence="1">Cytoskeleton</location>
    </subcellularLocation>
</comment>
<evidence type="ECO:0000313" key="11">
    <source>
        <dbReference type="EMBL" id="KAK5090787.1"/>
    </source>
</evidence>
<feature type="compositionally biased region" description="Polar residues" evidence="10">
    <location>
        <begin position="1"/>
        <end position="13"/>
    </location>
</feature>
<dbReference type="GO" id="GO:0035974">
    <property type="term" value="C:meiotic spindle pole body"/>
    <property type="evidence" value="ECO:0007669"/>
    <property type="project" value="TreeGrafter"/>
</dbReference>
<feature type="region of interest" description="Disordered" evidence="10">
    <location>
        <begin position="1"/>
        <end position="31"/>
    </location>
</feature>
<keyword evidence="9" id="KW-0206">Cytoskeleton</keyword>
<organism evidence="11 12">
    <name type="scientific">Lithohypha guttulata</name>
    <dbReference type="NCBI Taxonomy" id="1690604"/>
    <lineage>
        <taxon>Eukaryota</taxon>
        <taxon>Fungi</taxon>
        <taxon>Dikarya</taxon>
        <taxon>Ascomycota</taxon>
        <taxon>Pezizomycotina</taxon>
        <taxon>Eurotiomycetes</taxon>
        <taxon>Chaetothyriomycetidae</taxon>
        <taxon>Chaetothyriales</taxon>
        <taxon>Trichomeriaceae</taxon>
        <taxon>Lithohypha</taxon>
    </lineage>
</organism>
<feature type="compositionally biased region" description="Basic and acidic residues" evidence="10">
    <location>
        <begin position="446"/>
        <end position="475"/>
    </location>
</feature>
<evidence type="ECO:0000256" key="2">
    <source>
        <dbReference type="ARBA" id="ARBA00022448"/>
    </source>
</evidence>
<name>A0AAN7T6T9_9EURO</name>
<evidence type="ECO:0008006" key="13">
    <source>
        <dbReference type="Google" id="ProtNLM"/>
    </source>
</evidence>
<keyword evidence="2" id="KW-0813">Transport</keyword>
<dbReference type="PANTHER" id="PTHR12688:SF0">
    <property type="entry name" value="DYNEIN LIGHT INTERMEDIATE CHAIN"/>
    <property type="match status" value="1"/>
</dbReference>
<feature type="compositionally biased region" description="Polar residues" evidence="10">
    <location>
        <begin position="400"/>
        <end position="410"/>
    </location>
</feature>
<keyword evidence="12" id="KW-1185">Reference proteome</keyword>
<evidence type="ECO:0000256" key="1">
    <source>
        <dbReference type="ARBA" id="ARBA00004245"/>
    </source>
</evidence>
<dbReference type="EMBL" id="JAVRRJ010000001">
    <property type="protein sequence ID" value="KAK5090787.1"/>
    <property type="molecule type" value="Genomic_DNA"/>
</dbReference>
<keyword evidence="6" id="KW-0067">ATP-binding</keyword>
<feature type="region of interest" description="Disordered" evidence="10">
    <location>
        <begin position="392"/>
        <end position="431"/>
    </location>
</feature>
<sequence>MTTTMALPSTSSLGIGRQPQRPTSSRSGEKQAIWIPMLQSSSKGKDLIEKQLIILGGSSDQQREFLEQLNPQQNTTRSRFNQARHPRTVPISNKYAMGYTYHDVLDTDQEDVLARMNRICTSPQTIIESKDGKTYTDKYTTRLVRTSEVGKAVTAMVSLDDDTKIEMEENMTAWKEKRTGPDAQKLNEDQKNSATAATPLGSGEWDEGLGFPLSVVCIQSEKIEKLEREQAWEEDHFDFLLQWLRTVLLKHGSSLCYVASFDANDVRTLLHSTLNIQSLLKREVAKHNVIDRDKILVPPNWDSWGKIRILRDAFEPETIAERWSIEIQSPPDLAIDFEKPEEESVSAVALYEFNIPKQPQGQSLREEPAKITVTVPSLQEFLQEQKAELDRLAAKDDEASSNSKAKTNGNGARETADSQRPMMNRTQSRAESHHINVNGIDVDAEEATRRLREREEERKTTKRDGTPIGEKKTKITDTSTEEYKNFFAGLMNKKSAIRGSSPASGVASPRRGTPTPERRTTSDHS</sequence>
<evidence type="ECO:0000313" key="12">
    <source>
        <dbReference type="Proteomes" id="UP001309876"/>
    </source>
</evidence>
<evidence type="ECO:0000256" key="4">
    <source>
        <dbReference type="ARBA" id="ARBA00022701"/>
    </source>
</evidence>
<gene>
    <name evidence="11" type="ORF">LTR05_000964</name>
</gene>
<feature type="region of interest" description="Disordered" evidence="10">
    <location>
        <begin position="444"/>
        <end position="476"/>
    </location>
</feature>
<evidence type="ECO:0000256" key="10">
    <source>
        <dbReference type="SAM" id="MobiDB-lite"/>
    </source>
</evidence>
<evidence type="ECO:0000256" key="8">
    <source>
        <dbReference type="ARBA" id="ARBA00023175"/>
    </source>
</evidence>
<evidence type="ECO:0000256" key="6">
    <source>
        <dbReference type="ARBA" id="ARBA00022840"/>
    </source>
</evidence>
<dbReference type="GO" id="GO:0005874">
    <property type="term" value="C:microtubule"/>
    <property type="evidence" value="ECO:0007669"/>
    <property type="project" value="UniProtKB-KW"/>
</dbReference>
<dbReference type="GO" id="GO:0005524">
    <property type="term" value="F:ATP binding"/>
    <property type="evidence" value="ECO:0007669"/>
    <property type="project" value="UniProtKB-KW"/>
</dbReference>
<reference evidence="11 12" key="1">
    <citation type="submission" date="2023-08" db="EMBL/GenBank/DDBJ databases">
        <title>Black Yeasts Isolated from many extreme environments.</title>
        <authorList>
            <person name="Coleine C."/>
            <person name="Stajich J.E."/>
            <person name="Selbmann L."/>
        </authorList>
    </citation>
    <scope>NUCLEOTIDE SEQUENCE [LARGE SCALE GENOMIC DNA]</scope>
    <source>
        <strain evidence="11 12">CCFEE 5910</strain>
    </source>
</reference>
<dbReference type="GO" id="GO:0000226">
    <property type="term" value="P:microtubule cytoskeleton organization"/>
    <property type="evidence" value="ECO:0007669"/>
    <property type="project" value="TreeGrafter"/>
</dbReference>
<dbReference type="InterPro" id="IPR008467">
    <property type="entry name" value="Dynein1_light_intermed_chain"/>
</dbReference>
<protein>
    <recommendedName>
        <fullName evidence="13">Dynein light intermediate chain</fullName>
    </recommendedName>
</protein>
<feature type="region of interest" description="Disordered" evidence="10">
    <location>
        <begin position="494"/>
        <end position="525"/>
    </location>
</feature>
<feature type="compositionally biased region" description="Basic and acidic residues" evidence="10">
    <location>
        <begin position="175"/>
        <end position="191"/>
    </location>
</feature>
<keyword evidence="7" id="KW-0243">Dynein</keyword>
<evidence type="ECO:0000256" key="5">
    <source>
        <dbReference type="ARBA" id="ARBA00022741"/>
    </source>
</evidence>
<dbReference type="InterPro" id="IPR022780">
    <property type="entry name" value="Dynein_light_int_chain"/>
</dbReference>
<accession>A0AAN7T6T9</accession>
<dbReference type="GO" id="GO:0045504">
    <property type="term" value="F:dynein heavy chain binding"/>
    <property type="evidence" value="ECO:0007669"/>
    <property type="project" value="TreeGrafter"/>
</dbReference>
<keyword evidence="5" id="KW-0547">Nucleotide-binding</keyword>
<comment type="caution">
    <text evidence="11">The sequence shown here is derived from an EMBL/GenBank/DDBJ whole genome shotgun (WGS) entry which is preliminary data.</text>
</comment>
<proteinExistence type="predicted"/>
<dbReference type="AlphaFoldDB" id="A0AAN7T6T9"/>
<dbReference type="Proteomes" id="UP001309876">
    <property type="component" value="Unassembled WGS sequence"/>
</dbReference>
<keyword evidence="4" id="KW-0493">Microtubule</keyword>
<dbReference type="GO" id="GO:0007018">
    <property type="term" value="P:microtubule-based movement"/>
    <property type="evidence" value="ECO:0007669"/>
    <property type="project" value="InterPro"/>
</dbReference>
<feature type="region of interest" description="Disordered" evidence="10">
    <location>
        <begin position="175"/>
        <end position="203"/>
    </location>
</feature>
<dbReference type="Pfam" id="PF05783">
    <property type="entry name" value="DLIC"/>
    <property type="match status" value="1"/>
</dbReference>
<feature type="compositionally biased region" description="Basic and acidic residues" evidence="10">
    <location>
        <begin position="516"/>
        <end position="525"/>
    </location>
</feature>
<dbReference type="GO" id="GO:0005868">
    <property type="term" value="C:cytoplasmic dynein complex"/>
    <property type="evidence" value="ECO:0007669"/>
    <property type="project" value="InterPro"/>
</dbReference>